<dbReference type="AlphaFoldDB" id="A0A1B9G5G7"/>
<dbReference type="VEuPathDB" id="FungiDB:I302_03933"/>
<evidence type="ECO:0000313" key="4">
    <source>
        <dbReference type="Proteomes" id="UP000092730"/>
    </source>
</evidence>
<feature type="region of interest" description="Disordered" evidence="1">
    <location>
        <begin position="468"/>
        <end position="525"/>
    </location>
</feature>
<reference evidence="3" key="4">
    <citation type="submission" date="2024-02" db="EMBL/GenBank/DDBJ databases">
        <title>Comparative genomics of Cryptococcus and Kwoniella reveals pathogenesis evolution and contrasting modes of karyotype evolution via chromosome fusion or intercentromeric recombination.</title>
        <authorList>
            <person name="Coelho M.A."/>
            <person name="David-Palma M."/>
            <person name="Shea T."/>
            <person name="Bowers K."/>
            <person name="McGinley-Smith S."/>
            <person name="Mohammad A.W."/>
            <person name="Gnirke A."/>
            <person name="Yurkov A.M."/>
            <person name="Nowrousian M."/>
            <person name="Sun S."/>
            <person name="Cuomo C.A."/>
            <person name="Heitman J."/>
        </authorList>
    </citation>
    <scope>NUCLEOTIDE SEQUENCE</scope>
    <source>
        <strain evidence="3">CBS 10118</strain>
    </source>
</reference>
<reference evidence="2" key="1">
    <citation type="submission" date="2013-07" db="EMBL/GenBank/DDBJ databases">
        <title>The Genome Sequence of Cryptococcus bestiolae CBS10118.</title>
        <authorList>
            <consortium name="The Broad Institute Genome Sequencing Platform"/>
            <person name="Cuomo C."/>
            <person name="Litvintseva A."/>
            <person name="Chen Y."/>
            <person name="Heitman J."/>
            <person name="Sun S."/>
            <person name="Springer D."/>
            <person name="Dromer F."/>
            <person name="Young S.K."/>
            <person name="Zeng Q."/>
            <person name="Gargeya S."/>
            <person name="Fitzgerald M."/>
            <person name="Abouelleil A."/>
            <person name="Alvarado L."/>
            <person name="Berlin A.M."/>
            <person name="Chapman S.B."/>
            <person name="Dewar J."/>
            <person name="Goldberg J."/>
            <person name="Griggs A."/>
            <person name="Gujja S."/>
            <person name="Hansen M."/>
            <person name="Howarth C."/>
            <person name="Imamovic A."/>
            <person name="Larimer J."/>
            <person name="McCowan C."/>
            <person name="Murphy C."/>
            <person name="Pearson M."/>
            <person name="Priest M."/>
            <person name="Roberts A."/>
            <person name="Saif S."/>
            <person name="Shea T."/>
            <person name="Sykes S."/>
            <person name="Wortman J."/>
            <person name="Nusbaum C."/>
            <person name="Birren B."/>
        </authorList>
    </citation>
    <scope>NUCLEOTIDE SEQUENCE [LARGE SCALE GENOMIC DNA]</scope>
    <source>
        <strain evidence="2">CBS 10118</strain>
    </source>
</reference>
<feature type="compositionally biased region" description="Polar residues" evidence="1">
    <location>
        <begin position="276"/>
        <end position="297"/>
    </location>
</feature>
<sequence>MDNHPEGSRALEGALCDTTAGPAKNSQANSRITITQPSTIVFPPAPPSKNLSVLQPTSSSGHIHPDVNVSAGMLGDADQDQPIKYELSRILCCSNSFDQLRREIHHMIINDRIEMKTIHNAILHMSRNPHYTPKERISFRTNSNIGAILRTRDDESVSPPEFRPTDLDVGYYALDLGIRYEYLVNGSRDEHLSFVEIAKMGGTLLHDLGSVLETVTDYQARRNLRAVSHHFNFFVHLILNDRMMLQEDNLISLLQQIDPSLVPPLDLTRPKDDSCSKVTSTNQAGSSYNNPIDMTSDPSDESLAASISSKDKEEPAYNISETVKSSSPSKAAKKTRSRAKKPAKPKTDRDRRRSQMMSYEREAETQLAAVSSLSLSSLTKNKPQEDAPQGPPLAEDGSRHGNQLLTNAENDEKSSPSTRFPRQSVLPDEEVRSSINNSGLASRTAEADILYSKPRWWKYDITAPVDEVNSGISSAPSRPSMTPHDTPGKGIEKEKETGSDYRDRVEEANSNQEGKEVVTRDVSRPSWSARTSYLTPMKRKADAYTDEVLDGVVKKLRVFEQRDE</sequence>
<evidence type="ECO:0000256" key="1">
    <source>
        <dbReference type="SAM" id="MobiDB-lite"/>
    </source>
</evidence>
<dbReference type="OrthoDB" id="10661271at2759"/>
<feature type="region of interest" description="Disordered" evidence="1">
    <location>
        <begin position="265"/>
        <end position="445"/>
    </location>
</feature>
<evidence type="ECO:0000313" key="2">
    <source>
        <dbReference type="EMBL" id="OCF26253.1"/>
    </source>
</evidence>
<dbReference type="EMBL" id="CP144541">
    <property type="protein sequence ID" value="WVW78601.1"/>
    <property type="molecule type" value="Genomic_DNA"/>
</dbReference>
<feature type="compositionally biased region" description="Polar residues" evidence="1">
    <location>
        <begin position="470"/>
        <end position="480"/>
    </location>
</feature>
<reference evidence="3" key="2">
    <citation type="submission" date="2013-07" db="EMBL/GenBank/DDBJ databases">
        <authorList>
            <consortium name="The Broad Institute Genome Sequencing Platform"/>
            <person name="Cuomo C."/>
            <person name="Litvintseva A."/>
            <person name="Chen Y."/>
            <person name="Heitman J."/>
            <person name="Sun S."/>
            <person name="Springer D."/>
            <person name="Dromer F."/>
            <person name="Young S.K."/>
            <person name="Zeng Q."/>
            <person name="Gargeya S."/>
            <person name="Fitzgerald M."/>
            <person name="Abouelleil A."/>
            <person name="Alvarado L."/>
            <person name="Berlin A.M."/>
            <person name="Chapman S.B."/>
            <person name="Dewar J."/>
            <person name="Goldberg J."/>
            <person name="Griggs A."/>
            <person name="Gujja S."/>
            <person name="Hansen M."/>
            <person name="Howarth C."/>
            <person name="Imamovic A."/>
            <person name="Larimer J."/>
            <person name="McCowan C."/>
            <person name="Murphy C."/>
            <person name="Pearson M."/>
            <person name="Priest M."/>
            <person name="Roberts A."/>
            <person name="Saif S."/>
            <person name="Shea T."/>
            <person name="Sykes S."/>
            <person name="Wortman J."/>
            <person name="Nusbaum C."/>
            <person name="Birren B."/>
        </authorList>
    </citation>
    <scope>NUCLEOTIDE SEQUENCE</scope>
    <source>
        <strain evidence="3">CBS 10118</strain>
    </source>
</reference>
<evidence type="ECO:0000313" key="3">
    <source>
        <dbReference type="EMBL" id="WVW78601.1"/>
    </source>
</evidence>
<name>A0A1B9G5G7_9TREE</name>
<dbReference type="RefSeq" id="XP_019047323.1">
    <property type="nucleotide sequence ID" value="XM_019190575.1"/>
</dbReference>
<reference evidence="2" key="3">
    <citation type="submission" date="2014-01" db="EMBL/GenBank/DDBJ databases">
        <title>Evolution of pathogenesis and genome organization in the Tremellales.</title>
        <authorList>
            <person name="Cuomo C."/>
            <person name="Litvintseva A."/>
            <person name="Heitman J."/>
            <person name="Chen Y."/>
            <person name="Sun S."/>
            <person name="Springer D."/>
            <person name="Dromer F."/>
            <person name="Young S."/>
            <person name="Zeng Q."/>
            <person name="Chapman S."/>
            <person name="Gujja S."/>
            <person name="Saif S."/>
            <person name="Birren B."/>
        </authorList>
    </citation>
    <scope>NUCLEOTIDE SEQUENCE</scope>
    <source>
        <strain evidence="2">CBS 10118</strain>
    </source>
</reference>
<feature type="compositionally biased region" description="Basic and acidic residues" evidence="1">
    <location>
        <begin position="345"/>
        <end position="364"/>
    </location>
</feature>
<organism evidence="2">
    <name type="scientific">Kwoniella bestiolae CBS 10118</name>
    <dbReference type="NCBI Taxonomy" id="1296100"/>
    <lineage>
        <taxon>Eukaryota</taxon>
        <taxon>Fungi</taxon>
        <taxon>Dikarya</taxon>
        <taxon>Basidiomycota</taxon>
        <taxon>Agaricomycotina</taxon>
        <taxon>Tremellomycetes</taxon>
        <taxon>Tremellales</taxon>
        <taxon>Cryptococcaceae</taxon>
        <taxon>Kwoniella</taxon>
    </lineage>
</organism>
<gene>
    <name evidence="2" type="ORF">I302_03933</name>
    <name evidence="3" type="ORF">I302_100558</name>
</gene>
<feature type="compositionally biased region" description="Basic residues" evidence="1">
    <location>
        <begin position="331"/>
        <end position="344"/>
    </location>
</feature>
<proteinExistence type="predicted"/>
<dbReference type="GeneID" id="30208332"/>
<dbReference type="KEGG" id="kbi:30208332"/>
<keyword evidence="4" id="KW-1185">Reference proteome</keyword>
<accession>A0A1B9G5G7</accession>
<dbReference type="EMBL" id="KI894020">
    <property type="protein sequence ID" value="OCF26253.1"/>
    <property type="molecule type" value="Genomic_DNA"/>
</dbReference>
<feature type="compositionally biased region" description="Basic and acidic residues" evidence="1">
    <location>
        <begin position="486"/>
        <end position="523"/>
    </location>
</feature>
<protein>
    <submittedName>
        <fullName evidence="2">Uncharacterized protein</fullName>
    </submittedName>
</protein>
<dbReference type="Proteomes" id="UP000092730">
    <property type="component" value="Chromosome 1"/>
</dbReference>